<name>A0ABN1MKR0_9FLAO</name>
<sequence>MINSENDLVERMVLDTNLDSIHVVEGLVEKIGDSLNLSEDSFGNVLISVTEAINNAVVHGNKNDERKKIILEVLSNGDKVCYAIKDEGAGFDFMNLPDPTAPENIEKPNGRGVFLMKSLADEVVFEDNGSKVLLYFVK</sequence>
<dbReference type="RefSeq" id="WP_343784244.1">
    <property type="nucleotide sequence ID" value="NZ_BAAAFH010000003.1"/>
</dbReference>
<gene>
    <name evidence="3" type="ORF">GCM10009118_02320</name>
</gene>
<proteinExistence type="predicted"/>
<dbReference type="Gene3D" id="3.30.565.10">
    <property type="entry name" value="Histidine kinase-like ATPase, C-terminal domain"/>
    <property type="match status" value="1"/>
</dbReference>
<dbReference type="InterPro" id="IPR050267">
    <property type="entry name" value="Anti-sigma-factor_SerPK"/>
</dbReference>
<dbReference type="PANTHER" id="PTHR35526:SF3">
    <property type="entry name" value="ANTI-SIGMA-F FACTOR RSBW"/>
    <property type="match status" value="1"/>
</dbReference>
<dbReference type="InterPro" id="IPR036890">
    <property type="entry name" value="HATPase_C_sf"/>
</dbReference>
<dbReference type="Pfam" id="PF13581">
    <property type="entry name" value="HATPase_c_2"/>
    <property type="match status" value="1"/>
</dbReference>
<comment type="caution">
    <text evidence="3">The sequence shown here is derived from an EMBL/GenBank/DDBJ whole genome shotgun (WGS) entry which is preliminary data.</text>
</comment>
<organism evidence="3 4">
    <name type="scientific">Wandonia haliotis</name>
    <dbReference type="NCBI Taxonomy" id="574963"/>
    <lineage>
        <taxon>Bacteria</taxon>
        <taxon>Pseudomonadati</taxon>
        <taxon>Bacteroidota</taxon>
        <taxon>Flavobacteriia</taxon>
        <taxon>Flavobacteriales</taxon>
        <taxon>Crocinitomicaceae</taxon>
        <taxon>Wandonia</taxon>
    </lineage>
</organism>
<evidence type="ECO:0000259" key="2">
    <source>
        <dbReference type="Pfam" id="PF13581"/>
    </source>
</evidence>
<dbReference type="CDD" id="cd16936">
    <property type="entry name" value="HATPase_RsbW-like"/>
    <property type="match status" value="1"/>
</dbReference>
<dbReference type="EMBL" id="BAAAFH010000003">
    <property type="protein sequence ID" value="GAA0873824.1"/>
    <property type="molecule type" value="Genomic_DNA"/>
</dbReference>
<keyword evidence="1" id="KW-0808">Transferase</keyword>
<keyword evidence="4" id="KW-1185">Reference proteome</keyword>
<dbReference type="SUPFAM" id="SSF55874">
    <property type="entry name" value="ATPase domain of HSP90 chaperone/DNA topoisomerase II/histidine kinase"/>
    <property type="match status" value="1"/>
</dbReference>
<dbReference type="Proteomes" id="UP001501126">
    <property type="component" value="Unassembled WGS sequence"/>
</dbReference>
<accession>A0ABN1MKR0</accession>
<dbReference type="InterPro" id="IPR003594">
    <property type="entry name" value="HATPase_dom"/>
</dbReference>
<evidence type="ECO:0000313" key="4">
    <source>
        <dbReference type="Proteomes" id="UP001501126"/>
    </source>
</evidence>
<keyword evidence="1" id="KW-0418">Kinase</keyword>
<keyword evidence="1" id="KW-0723">Serine/threonine-protein kinase</keyword>
<feature type="domain" description="Histidine kinase/HSP90-like ATPase" evidence="2">
    <location>
        <begin position="20"/>
        <end position="134"/>
    </location>
</feature>
<evidence type="ECO:0000313" key="3">
    <source>
        <dbReference type="EMBL" id="GAA0873824.1"/>
    </source>
</evidence>
<dbReference type="PANTHER" id="PTHR35526">
    <property type="entry name" value="ANTI-SIGMA-F FACTOR RSBW-RELATED"/>
    <property type="match status" value="1"/>
</dbReference>
<protein>
    <recommendedName>
        <fullName evidence="2">Histidine kinase/HSP90-like ATPase domain-containing protein</fullName>
    </recommendedName>
</protein>
<reference evidence="3 4" key="1">
    <citation type="journal article" date="2019" name="Int. J. Syst. Evol. Microbiol.">
        <title>The Global Catalogue of Microorganisms (GCM) 10K type strain sequencing project: providing services to taxonomists for standard genome sequencing and annotation.</title>
        <authorList>
            <consortium name="The Broad Institute Genomics Platform"/>
            <consortium name="The Broad Institute Genome Sequencing Center for Infectious Disease"/>
            <person name="Wu L."/>
            <person name="Ma J."/>
        </authorList>
    </citation>
    <scope>NUCLEOTIDE SEQUENCE [LARGE SCALE GENOMIC DNA]</scope>
    <source>
        <strain evidence="3 4">JCM 16083</strain>
    </source>
</reference>
<evidence type="ECO:0000256" key="1">
    <source>
        <dbReference type="ARBA" id="ARBA00022527"/>
    </source>
</evidence>